<keyword evidence="4" id="KW-1185">Reference proteome</keyword>
<dbReference type="Proteomes" id="UP000542210">
    <property type="component" value="Unassembled WGS sequence"/>
</dbReference>
<protein>
    <submittedName>
        <fullName evidence="3">Tetratricopeptide (TPR) repeat protein</fullName>
    </submittedName>
</protein>
<evidence type="ECO:0000313" key="3">
    <source>
        <dbReference type="EMBL" id="MBB4705114.1"/>
    </source>
</evidence>
<evidence type="ECO:0000313" key="4">
    <source>
        <dbReference type="Proteomes" id="UP000542210"/>
    </source>
</evidence>
<evidence type="ECO:0000256" key="1">
    <source>
        <dbReference type="SAM" id="MobiDB-lite"/>
    </source>
</evidence>
<organism evidence="3 4">
    <name type="scientific">Sphaerisporangium siamense</name>
    <dbReference type="NCBI Taxonomy" id="795645"/>
    <lineage>
        <taxon>Bacteria</taxon>
        <taxon>Bacillati</taxon>
        <taxon>Actinomycetota</taxon>
        <taxon>Actinomycetes</taxon>
        <taxon>Streptosporangiales</taxon>
        <taxon>Streptosporangiaceae</taxon>
        <taxon>Sphaerisporangium</taxon>
    </lineage>
</organism>
<feature type="region of interest" description="Disordered" evidence="1">
    <location>
        <begin position="1305"/>
        <end position="1338"/>
    </location>
</feature>
<dbReference type="RefSeq" id="WP_184886589.1">
    <property type="nucleotide sequence ID" value="NZ_BOOV01000006.1"/>
</dbReference>
<dbReference type="InterPro" id="IPR011990">
    <property type="entry name" value="TPR-like_helical_dom_sf"/>
</dbReference>
<dbReference type="EMBL" id="JACHND010000001">
    <property type="protein sequence ID" value="MBB4705114.1"/>
    <property type="molecule type" value="Genomic_DNA"/>
</dbReference>
<evidence type="ECO:0000259" key="2">
    <source>
        <dbReference type="Pfam" id="PF12770"/>
    </source>
</evidence>
<dbReference type="SUPFAM" id="SSF48452">
    <property type="entry name" value="TPR-like"/>
    <property type="match status" value="3"/>
</dbReference>
<accession>A0A7W7GE41</accession>
<feature type="domain" description="CHAT" evidence="2">
    <location>
        <begin position="1225"/>
        <end position="1551"/>
    </location>
</feature>
<proteinExistence type="predicted"/>
<dbReference type="Pfam" id="PF12770">
    <property type="entry name" value="CHAT"/>
    <property type="match status" value="1"/>
</dbReference>
<dbReference type="Gene3D" id="1.25.40.10">
    <property type="entry name" value="Tetratricopeptide repeat domain"/>
    <property type="match status" value="4"/>
</dbReference>
<name>A0A7W7GE41_9ACTN</name>
<dbReference type="PANTHER" id="PTHR19959">
    <property type="entry name" value="KINESIN LIGHT CHAIN"/>
    <property type="match status" value="1"/>
</dbReference>
<dbReference type="Pfam" id="PF13374">
    <property type="entry name" value="TPR_10"/>
    <property type="match status" value="5"/>
</dbReference>
<sequence>MSRRDELVQALRARLEHVIAAEDLSLALDPVVAADARELAEILREPDVEALYLVGAAHWLRHLALPEGADQEDLDKALVMLTPCLVFGVPDLPEELLPVLAERAVPMVTSLIRERVLVAADPEAMDAAVAVWRRIVDATPAGHPRRPSYLAALGDTLRMRYERTGSADDLEEAVEICREAARGLPPGVPEHPLNLSTLGVALQARYGRTGARADLDSAIDICRRTVEAVPADHADRSLFLSNLGNALGLRYGAAGDPADLDAAVEAGRQAVESCPADHPSLAMCLSNLANLLLGRFARTGATGDVEQAIAAVRRAVDATPADHPNRGTYLTNLSGALWGRFGRTGDDADLEAATEAARAAVEAAPPGSPLRGVSLFGLGNALWSRYERNGDEADLDEAVAALDEGVRASADGGPFAAAHLSGLGNALRARYERKGVQADLDAAIDTGRRAYHLSSAEDPNRGSYLSNLGNALRLRFERAGDLADGDEAVAVLRRAVGATPGGHAALPMHLGNLGGALLVRFARTGALTDVDEAVAVLERAVATTSGGDPNLPMFLGNLGSALWSRYERSGQRRDVDQAIAVLTRALELVPAGHPNLALYLSSLGNGLRMRYVHTGAASDLDEAIAAGRRALAETPADHPYLARFLGNLGSALWIRFQRSGAQADLDESIEIGRRAVDATPGDHPALALFLSNLGGSLRIRFEWSGERADLDEAITAGRRAVDATPAGHPNRPMYLSNLSVSLRGRAVRTRTTSDLDEAVEFARQAAEAAPGDHPNRPIYLTNLGITLVVRFEVGERPADLDAAVVAARQAVASAPAGHPNRPMYLTNLGSALRSRFTRTGNPADGDEAVQVVRLAAETAPEGHTNRVQCLINLGATLRERFRRAGDPADLDEALSAYERAARTVTAPPSDRVRAGRAGAELVAASRPGRAADLLEEAVRLLPELAPRYLERSDQQYALGRFAGLAADAAALALADPDAPADRAAARALSLLESARAVLLSQALNTRSDLTDLRERRPDLAGEFVRLRDLLDRPPADPTPAPIPPEGDALAEVTVMEDGGLVEPVTSDTADLVVVRDGAGPVEAVVGGGGELGEASLWEHGGRGEGAVARAFARAARDRRRLTAEFAAVLEEIRGLDGLGSFALPPTTEELLAQAEDGPVVALNVSEHRSDALLLTRDGITALPLPALTHDTVIDRVVAFHRALRAVTAGATPPDRRAEAQTTLRETLEWLWEAAAEPVLSALGYDAAPGPGRNWPRVWWAPGGLLGLLPVHAAGHHTDPPGPGRRTVMDRVISSYTPTITALRHARRHTHPTPSGSPGRDARTGWPGWDRQAQGPGRPSEPGFALIVAMPSTPGLPGRGVLPNVPAEVRLLQARLPRPVLLAEPAPGLPAEGVATKANVLAHLPGAGIAHFACHGHADPADPSQSRLLLHDHEQDPLSVAGLAPVALDHARLAYLSACGTAVTTVASLSDEAIHLASAFQLAGFPHVIGTLWEINDRIAVEITGAFYAALDAGAGVLDTGLAAHALHRAVRTVRDRFPSAPSLWAAHVHAGA</sequence>
<dbReference type="PANTHER" id="PTHR19959:SF119">
    <property type="entry name" value="FUNGAL LIPASE-LIKE DOMAIN-CONTAINING PROTEIN"/>
    <property type="match status" value="1"/>
</dbReference>
<dbReference type="InterPro" id="IPR024983">
    <property type="entry name" value="CHAT_dom"/>
</dbReference>
<reference evidence="3 4" key="1">
    <citation type="submission" date="2020-08" db="EMBL/GenBank/DDBJ databases">
        <title>Sequencing the genomes of 1000 actinobacteria strains.</title>
        <authorList>
            <person name="Klenk H.-P."/>
        </authorList>
    </citation>
    <scope>NUCLEOTIDE SEQUENCE [LARGE SCALE GENOMIC DNA]</scope>
    <source>
        <strain evidence="3 4">DSM 45784</strain>
    </source>
</reference>
<comment type="caution">
    <text evidence="3">The sequence shown here is derived from an EMBL/GenBank/DDBJ whole genome shotgun (WGS) entry which is preliminary data.</text>
</comment>
<gene>
    <name evidence="3" type="ORF">BJ982_006658</name>
</gene>